<dbReference type="Proteomes" id="UP001296967">
    <property type="component" value="Unassembled WGS sequence"/>
</dbReference>
<accession>A0AAJ0XH03</accession>
<dbReference type="SFLD" id="SFLDG01129">
    <property type="entry name" value="C1.5:_HAD__Beta-PGM__Phosphata"/>
    <property type="match status" value="1"/>
</dbReference>
<dbReference type="SFLD" id="SFLDS00003">
    <property type="entry name" value="Haloacid_Dehalogenase"/>
    <property type="match status" value="1"/>
</dbReference>
<name>A0AAJ0XH03_HALSE</name>
<dbReference type="Pfam" id="PF00702">
    <property type="entry name" value="Hydrolase"/>
    <property type="match status" value="1"/>
</dbReference>
<comment type="caution">
    <text evidence="1">The sequence shown here is derived from an EMBL/GenBank/DDBJ whole genome shotgun (WGS) entry which is preliminary data.</text>
</comment>
<reference evidence="1" key="1">
    <citation type="submission" date="2017-05" db="EMBL/GenBank/DDBJ databases">
        <authorList>
            <person name="Imhoff J.F."/>
            <person name="Rahn T."/>
            <person name="Kuenzel S."/>
            <person name="Neulinger S.C."/>
        </authorList>
    </citation>
    <scope>NUCLEOTIDE SEQUENCE</scope>
    <source>
        <strain evidence="1">DSM 4395</strain>
    </source>
</reference>
<reference evidence="1" key="2">
    <citation type="journal article" date="2020" name="Microorganisms">
        <title>Osmotic Adaptation and Compatible Solute Biosynthesis of Phototrophic Bacteria as Revealed from Genome Analyses.</title>
        <authorList>
            <person name="Imhoff J.F."/>
            <person name="Rahn T."/>
            <person name="Kunzel S."/>
            <person name="Keller A."/>
            <person name="Neulinger S.C."/>
        </authorList>
    </citation>
    <scope>NUCLEOTIDE SEQUENCE</scope>
    <source>
        <strain evidence="1">DSM 4395</strain>
    </source>
</reference>
<dbReference type="RefSeq" id="WP_201246922.1">
    <property type="nucleotide sequence ID" value="NZ_NHSF01000076.1"/>
</dbReference>
<proteinExistence type="predicted"/>
<evidence type="ECO:0000313" key="1">
    <source>
        <dbReference type="EMBL" id="MBK5932083.1"/>
    </source>
</evidence>
<keyword evidence="2" id="KW-1185">Reference proteome</keyword>
<gene>
    <name evidence="1" type="ORF">CCR82_16465</name>
</gene>
<organism evidence="1 2">
    <name type="scientific">Halochromatium salexigens</name>
    <name type="common">Chromatium salexigens</name>
    <dbReference type="NCBI Taxonomy" id="49447"/>
    <lineage>
        <taxon>Bacteria</taxon>
        <taxon>Pseudomonadati</taxon>
        <taxon>Pseudomonadota</taxon>
        <taxon>Gammaproteobacteria</taxon>
        <taxon>Chromatiales</taxon>
        <taxon>Chromatiaceae</taxon>
        <taxon>Halochromatium</taxon>
    </lineage>
</organism>
<protein>
    <recommendedName>
        <fullName evidence="3">HAD family hydrolase</fullName>
    </recommendedName>
</protein>
<sequence>MTDPKLLTRIRALCTPLQPMPTAIKPQLDPLAGTRAVLFDIYGTLLISASGDIGLGGDRARALRLGEILDAAKLDPNAVTEAHSVTGTHGAQHQLDFGIDLGAYLDEAIQAQHARARTNGVRYPEVDILGIWETLLADVGLQPTPQQLQRIAVEYECRSNPVWTMPGLADLLATLRQRGLVMGIVSNAQFYTPLILEALLGQAPADLGLEPALSVWSYALGEAKPSTAPYEVALNGLAREHGLRPDQVLYVGNDRRNDIWPASRLGMRTALFAGDARSLRLREQDRALDGVDPDRVLTELAQIPLIL</sequence>
<dbReference type="SUPFAM" id="SSF56784">
    <property type="entry name" value="HAD-like"/>
    <property type="match status" value="1"/>
</dbReference>
<dbReference type="InterPro" id="IPR023214">
    <property type="entry name" value="HAD_sf"/>
</dbReference>
<dbReference type="InterPro" id="IPR051828">
    <property type="entry name" value="HAD-like_hydrolase_domain"/>
</dbReference>
<dbReference type="Gene3D" id="3.40.50.1000">
    <property type="entry name" value="HAD superfamily/HAD-like"/>
    <property type="match status" value="1"/>
</dbReference>
<dbReference type="PANTHER" id="PTHR46191:SF2">
    <property type="entry name" value="HALOACID DEHALOGENASE-LIKE HYDROLASE DOMAIN-CONTAINING PROTEIN 3"/>
    <property type="match status" value="1"/>
</dbReference>
<evidence type="ECO:0000313" key="2">
    <source>
        <dbReference type="Proteomes" id="UP001296967"/>
    </source>
</evidence>
<dbReference type="EMBL" id="NHSF01000076">
    <property type="protein sequence ID" value="MBK5932083.1"/>
    <property type="molecule type" value="Genomic_DNA"/>
</dbReference>
<dbReference type="AlphaFoldDB" id="A0AAJ0XH03"/>
<dbReference type="PANTHER" id="PTHR46191">
    <property type="match status" value="1"/>
</dbReference>
<dbReference type="InterPro" id="IPR036412">
    <property type="entry name" value="HAD-like_sf"/>
</dbReference>
<evidence type="ECO:0008006" key="3">
    <source>
        <dbReference type="Google" id="ProtNLM"/>
    </source>
</evidence>